<sequence>MRYNDTQSVGQLFSNMQGVKNIIDENVIKQPNPPTKEELWKVFKYTFFDMYGKHFIENAYTIKNIKVLFYYFLNDLEFFNCSNLIKGLNTPSFNKGLLIIGGVGIGKTDYFKVFERVFKFYNPLRFKVYSSKSLVSDYEKCSTPMEKEYFFSDKERKLLCIDDLGAENNASNYGIFDVVGNLLSNRYEKKLVTYATANFASSSNDVDETLEAMGVRYGHRIYDRLFEMFNVITFSGPSLRT</sequence>
<comment type="caution">
    <text evidence="1">The sequence shown here is derived from an EMBL/GenBank/DDBJ whole genome shotgun (WGS) entry which is preliminary data.</text>
</comment>
<dbReference type="InterPro" id="IPR027417">
    <property type="entry name" value="P-loop_NTPase"/>
</dbReference>
<dbReference type="Gene3D" id="3.40.50.300">
    <property type="entry name" value="P-loop containing nucleotide triphosphate hydrolases"/>
    <property type="match status" value="1"/>
</dbReference>
<name>A0A368P517_9FLAO</name>
<evidence type="ECO:0000313" key="2">
    <source>
        <dbReference type="Proteomes" id="UP000252249"/>
    </source>
</evidence>
<dbReference type="EMBL" id="QPIG01000001">
    <property type="protein sequence ID" value="RCU57922.1"/>
    <property type="molecule type" value="Genomic_DNA"/>
</dbReference>
<dbReference type="Proteomes" id="UP000252249">
    <property type="component" value="Unassembled WGS sequence"/>
</dbReference>
<dbReference type="RefSeq" id="WP_113965566.1">
    <property type="nucleotide sequence ID" value="NZ_QNRP01000001.1"/>
</dbReference>
<proteinExistence type="predicted"/>
<evidence type="ECO:0000313" key="1">
    <source>
        <dbReference type="EMBL" id="RCU57922.1"/>
    </source>
</evidence>
<dbReference type="OrthoDB" id="835620at2"/>
<organism evidence="1 2">
    <name type="scientific">Oceanihabitans sediminis</name>
    <dbReference type="NCBI Taxonomy" id="1812012"/>
    <lineage>
        <taxon>Bacteria</taxon>
        <taxon>Pseudomonadati</taxon>
        <taxon>Bacteroidota</taxon>
        <taxon>Flavobacteriia</taxon>
        <taxon>Flavobacteriales</taxon>
        <taxon>Flavobacteriaceae</taxon>
        <taxon>Oceanihabitans</taxon>
    </lineage>
</organism>
<protein>
    <recommendedName>
        <fullName evidence="3">ATPase</fullName>
    </recommendedName>
</protein>
<gene>
    <name evidence="1" type="ORF">DU428_00575</name>
</gene>
<dbReference type="SUPFAM" id="SSF52540">
    <property type="entry name" value="P-loop containing nucleoside triphosphate hydrolases"/>
    <property type="match status" value="1"/>
</dbReference>
<dbReference type="AlphaFoldDB" id="A0A368P517"/>
<keyword evidence="2" id="KW-1185">Reference proteome</keyword>
<evidence type="ECO:0008006" key="3">
    <source>
        <dbReference type="Google" id="ProtNLM"/>
    </source>
</evidence>
<accession>A0A368P517</accession>
<reference evidence="1 2" key="1">
    <citation type="submission" date="2018-07" db="EMBL/GenBank/DDBJ databases">
        <title>Oceanihabitans testaceum sp. nov., isolated from marine sediment.</title>
        <authorList>
            <person name="Li C.-M."/>
        </authorList>
    </citation>
    <scope>NUCLEOTIDE SEQUENCE [LARGE SCALE GENOMIC DNA]</scope>
    <source>
        <strain evidence="1 2">S9-10</strain>
    </source>
</reference>